<sequence length="151" mass="17654">MVIMFTWICWLLVSNLATATKPWQYGLVIFSALLWLALVYLLLVFFRLERKLWGMLRDTVLTLDPHTKSISVDRAGDVIELTTANTALIEHHWLNQGKFGHYFYRFVDHSGRSTAFYDYGKGLPVALDVYFKGTPYRLVEHRYPFKDIPFS</sequence>
<keyword evidence="1" id="KW-0812">Transmembrane</keyword>
<feature type="transmembrane region" description="Helical" evidence="1">
    <location>
        <begin position="29"/>
        <end position="48"/>
    </location>
</feature>
<organism evidence="2 3">
    <name type="scientific">Fibrella aquatilis</name>
    <dbReference type="NCBI Taxonomy" id="2817059"/>
    <lineage>
        <taxon>Bacteria</taxon>
        <taxon>Pseudomonadati</taxon>
        <taxon>Bacteroidota</taxon>
        <taxon>Cytophagia</taxon>
        <taxon>Cytophagales</taxon>
        <taxon>Spirosomataceae</taxon>
        <taxon>Fibrella</taxon>
    </lineage>
</organism>
<proteinExistence type="predicted"/>
<dbReference type="RefSeq" id="WP_207336692.1">
    <property type="nucleotide sequence ID" value="NZ_JAFMYU010000014.1"/>
</dbReference>
<evidence type="ECO:0000313" key="2">
    <source>
        <dbReference type="EMBL" id="MBO0932726.1"/>
    </source>
</evidence>
<comment type="caution">
    <text evidence="2">The sequence shown here is derived from an EMBL/GenBank/DDBJ whole genome shotgun (WGS) entry which is preliminary data.</text>
</comment>
<evidence type="ECO:0000313" key="3">
    <source>
        <dbReference type="Proteomes" id="UP000664795"/>
    </source>
</evidence>
<protein>
    <submittedName>
        <fullName evidence="2">Uncharacterized protein</fullName>
    </submittedName>
</protein>
<dbReference type="AlphaFoldDB" id="A0A939K165"/>
<name>A0A939K165_9BACT</name>
<keyword evidence="3" id="KW-1185">Reference proteome</keyword>
<evidence type="ECO:0000256" key="1">
    <source>
        <dbReference type="SAM" id="Phobius"/>
    </source>
</evidence>
<dbReference type="EMBL" id="JAFMYU010000014">
    <property type="protein sequence ID" value="MBO0932726.1"/>
    <property type="molecule type" value="Genomic_DNA"/>
</dbReference>
<accession>A0A939K165</accession>
<keyword evidence="1" id="KW-1133">Transmembrane helix</keyword>
<keyword evidence="1" id="KW-0472">Membrane</keyword>
<gene>
    <name evidence="2" type="ORF">J2I48_17075</name>
</gene>
<dbReference type="Proteomes" id="UP000664795">
    <property type="component" value="Unassembled WGS sequence"/>
</dbReference>
<reference evidence="2 3" key="1">
    <citation type="submission" date="2021-03" db="EMBL/GenBank/DDBJ databases">
        <title>Fibrella sp. HMF5036 genome sequencing and assembly.</title>
        <authorList>
            <person name="Kang H."/>
            <person name="Kim H."/>
            <person name="Bae S."/>
            <person name="Joh K."/>
        </authorList>
    </citation>
    <scope>NUCLEOTIDE SEQUENCE [LARGE SCALE GENOMIC DNA]</scope>
    <source>
        <strain evidence="2 3">HMF5036</strain>
    </source>
</reference>